<reference evidence="2 3" key="1">
    <citation type="submission" date="2018-11" db="EMBL/GenBank/DDBJ databases">
        <title>Cryobacterium sp. nov., isolated from rhizosphere soil of lettuce.</title>
        <authorList>
            <person name="Wang Y."/>
        </authorList>
    </citation>
    <scope>NUCLEOTIDE SEQUENCE [LARGE SCALE GENOMIC DNA]</scope>
    <source>
        <strain evidence="2 3">NEAU-85</strain>
    </source>
</reference>
<gene>
    <name evidence="2" type="ORF">EEJ31_01570</name>
</gene>
<keyword evidence="1" id="KW-0812">Transmembrane</keyword>
<dbReference type="EMBL" id="RDSR01000002">
    <property type="protein sequence ID" value="RNE66925.1"/>
    <property type="molecule type" value="Genomic_DNA"/>
</dbReference>
<protein>
    <submittedName>
        <fullName evidence="2">Uncharacterized protein</fullName>
    </submittedName>
</protein>
<feature type="transmembrane region" description="Helical" evidence="1">
    <location>
        <begin position="101"/>
        <end position="119"/>
    </location>
</feature>
<comment type="caution">
    <text evidence="2">The sequence shown here is derived from an EMBL/GenBank/DDBJ whole genome shotgun (WGS) entry which is preliminary data.</text>
</comment>
<keyword evidence="1" id="KW-0472">Membrane</keyword>
<evidence type="ECO:0000256" key="1">
    <source>
        <dbReference type="SAM" id="Phobius"/>
    </source>
</evidence>
<dbReference type="AlphaFoldDB" id="A0A3M8LNK4"/>
<proteinExistence type="predicted"/>
<keyword evidence="1" id="KW-1133">Transmembrane helix</keyword>
<feature type="transmembrane region" description="Helical" evidence="1">
    <location>
        <begin position="178"/>
        <end position="201"/>
    </location>
</feature>
<sequence length="259" mass="28472">MNSLPTTRTQPGWRARFADFRPLLGVFVALLAIDVALLLANALYYLAHNGYGQIMAVGLFRARLWDGARDESLIEWVGYVQLGGAAILLLALAIHRKLPLYLAWSLVFLVLMLDDSLRLHENVGHFLVNTVHLPSVLGLRPNDVGELCSWAFFGVVLGSVLVITHLRSPKPARHDSWVFFGLTVLLACFAVVLDMLEIAVWDLLPLIGHGLITLAETGGELVAMTFVLARVLFLARQHEVTVIPRMDAVLTGSSARMSG</sequence>
<evidence type="ECO:0000313" key="2">
    <source>
        <dbReference type="EMBL" id="RNE66925.1"/>
    </source>
</evidence>
<accession>A0A3M8LNK4</accession>
<dbReference type="OrthoDB" id="4971396at2"/>
<keyword evidence="3" id="KW-1185">Reference proteome</keyword>
<dbReference type="RefSeq" id="WP_123044539.1">
    <property type="nucleotide sequence ID" value="NZ_RDSR01000002.1"/>
</dbReference>
<evidence type="ECO:0000313" key="3">
    <source>
        <dbReference type="Proteomes" id="UP000279859"/>
    </source>
</evidence>
<feature type="transmembrane region" description="Helical" evidence="1">
    <location>
        <begin position="23"/>
        <end position="47"/>
    </location>
</feature>
<dbReference type="Proteomes" id="UP000279859">
    <property type="component" value="Unassembled WGS sequence"/>
</dbReference>
<feature type="transmembrane region" description="Helical" evidence="1">
    <location>
        <begin position="207"/>
        <end position="229"/>
    </location>
</feature>
<feature type="transmembrane region" description="Helical" evidence="1">
    <location>
        <begin position="76"/>
        <end position="94"/>
    </location>
</feature>
<name>A0A3M8LNK4_9MICO</name>
<organism evidence="2 3">
    <name type="scientific">Cryobacterium tepidiphilum</name>
    <dbReference type="NCBI Taxonomy" id="2486026"/>
    <lineage>
        <taxon>Bacteria</taxon>
        <taxon>Bacillati</taxon>
        <taxon>Actinomycetota</taxon>
        <taxon>Actinomycetes</taxon>
        <taxon>Micrococcales</taxon>
        <taxon>Microbacteriaceae</taxon>
        <taxon>Cryobacterium</taxon>
    </lineage>
</organism>
<feature type="transmembrane region" description="Helical" evidence="1">
    <location>
        <begin position="147"/>
        <end position="166"/>
    </location>
</feature>